<reference evidence="1" key="1">
    <citation type="submission" date="2022-08" db="UniProtKB">
        <authorList>
            <consortium name="EnsemblMetazoa"/>
        </authorList>
    </citation>
    <scope>IDENTIFICATION</scope>
    <source>
        <strain evidence="1">05x7-T-G4-1.051#20</strain>
    </source>
</reference>
<name>A0A8W8M082_MAGGI</name>
<organism evidence="1 2">
    <name type="scientific">Magallana gigas</name>
    <name type="common">Pacific oyster</name>
    <name type="synonym">Crassostrea gigas</name>
    <dbReference type="NCBI Taxonomy" id="29159"/>
    <lineage>
        <taxon>Eukaryota</taxon>
        <taxon>Metazoa</taxon>
        <taxon>Spiralia</taxon>
        <taxon>Lophotrochozoa</taxon>
        <taxon>Mollusca</taxon>
        <taxon>Bivalvia</taxon>
        <taxon>Autobranchia</taxon>
        <taxon>Pteriomorphia</taxon>
        <taxon>Ostreida</taxon>
        <taxon>Ostreoidea</taxon>
        <taxon>Ostreidae</taxon>
        <taxon>Magallana</taxon>
    </lineage>
</organism>
<proteinExistence type="predicted"/>
<keyword evidence="2" id="KW-1185">Reference proteome</keyword>
<evidence type="ECO:0000313" key="1">
    <source>
        <dbReference type="EnsemblMetazoa" id="G30677.11:cds"/>
    </source>
</evidence>
<dbReference type="Proteomes" id="UP000005408">
    <property type="component" value="Unassembled WGS sequence"/>
</dbReference>
<dbReference type="EnsemblMetazoa" id="G30677.11">
    <property type="protein sequence ID" value="G30677.11:cds"/>
    <property type="gene ID" value="G30677"/>
</dbReference>
<protein>
    <submittedName>
        <fullName evidence="1">Uncharacterized protein</fullName>
    </submittedName>
</protein>
<dbReference type="AlphaFoldDB" id="A0A8W8M082"/>
<evidence type="ECO:0000313" key="2">
    <source>
        <dbReference type="Proteomes" id="UP000005408"/>
    </source>
</evidence>
<accession>A0A8W8M082</accession>
<sequence length="156" mass="16296">MSDIDCGSCDCGNCDCGDCNCGDCDCGDCGDCTNCGDCDICNFGDCCKVCNCVGFHGCCGDGSGCHCCECNGCCSDEGGDDVGHHFASNWWLCFLGDSCDGCCKQCRRTQSPDVYLVNAAPVLTPSSVVAAQPQSYEEACENAVISQPMKSYNTCT</sequence>